<evidence type="ECO:0000259" key="14">
    <source>
        <dbReference type="Pfam" id="PF00361"/>
    </source>
</evidence>
<keyword evidence="7 13" id="KW-0812">Transmembrane</keyword>
<keyword evidence="15" id="KW-0830">Ubiquinone</keyword>
<reference evidence="15" key="1">
    <citation type="submission" date="2014-08" db="EMBL/GenBank/DDBJ databases">
        <authorList>
            <person name="Sharma Rahul"/>
            <person name="Thines Marco"/>
        </authorList>
    </citation>
    <scope>NUCLEOTIDE SEQUENCE</scope>
</reference>
<dbReference type="GO" id="GO:0016020">
    <property type="term" value="C:membrane"/>
    <property type="evidence" value="ECO:0007669"/>
    <property type="project" value="UniProtKB-SubCell"/>
</dbReference>
<feature type="transmembrane region" description="Helical" evidence="13">
    <location>
        <begin position="167"/>
        <end position="190"/>
    </location>
</feature>
<feature type="transmembrane region" description="Helical" evidence="13">
    <location>
        <begin position="14"/>
        <end position="35"/>
    </location>
</feature>
<comment type="similarity">
    <text evidence="3">Belongs to the complex I subunit 3 family.</text>
</comment>
<feature type="transmembrane region" description="Helical" evidence="13">
    <location>
        <begin position="86"/>
        <end position="111"/>
    </location>
</feature>
<evidence type="ECO:0000256" key="10">
    <source>
        <dbReference type="ARBA" id="ARBA00031028"/>
    </source>
</evidence>
<comment type="catalytic activity">
    <reaction evidence="12">
        <text>a ubiquinone + NADH + 5 H(+)(in) = a ubiquinol + NAD(+) + 4 H(+)(out)</text>
        <dbReference type="Rhea" id="RHEA:29091"/>
        <dbReference type="Rhea" id="RHEA-COMP:9565"/>
        <dbReference type="Rhea" id="RHEA-COMP:9566"/>
        <dbReference type="ChEBI" id="CHEBI:15378"/>
        <dbReference type="ChEBI" id="CHEBI:16389"/>
        <dbReference type="ChEBI" id="CHEBI:17976"/>
        <dbReference type="ChEBI" id="CHEBI:57540"/>
        <dbReference type="ChEBI" id="CHEBI:57945"/>
        <dbReference type="EC" id="7.1.1.2"/>
    </reaction>
</comment>
<keyword evidence="8 13" id="KW-1133">Transmembrane helix</keyword>
<dbReference type="Pfam" id="PF00507">
    <property type="entry name" value="Oxidored_q4"/>
    <property type="match status" value="1"/>
</dbReference>
<dbReference type="EMBL" id="LN483091">
    <property type="protein sequence ID" value="CDZ96154.1"/>
    <property type="molecule type" value="Genomic_DNA"/>
</dbReference>
<dbReference type="InterPro" id="IPR001750">
    <property type="entry name" value="ND/Mrp_TM"/>
</dbReference>
<evidence type="ECO:0000256" key="6">
    <source>
        <dbReference type="ARBA" id="ARBA00022448"/>
    </source>
</evidence>
<feature type="transmembrane region" description="Helical" evidence="13">
    <location>
        <begin position="47"/>
        <end position="74"/>
    </location>
</feature>
<dbReference type="InterPro" id="IPR038430">
    <property type="entry name" value="NDAH_ubi_oxred_su3_sf"/>
</dbReference>
<evidence type="ECO:0000256" key="9">
    <source>
        <dbReference type="ARBA" id="ARBA00023136"/>
    </source>
</evidence>
<dbReference type="PANTHER" id="PTHR22773">
    <property type="entry name" value="NADH DEHYDROGENASE"/>
    <property type="match status" value="1"/>
</dbReference>
<protein>
    <recommendedName>
        <fullName evidence="5">NADH-ubiquinone oxidoreductase chain 2</fullName>
    </recommendedName>
    <alternativeName>
        <fullName evidence="10">NADH dehydrogenase subunit 2</fullName>
    </alternativeName>
    <alternativeName>
        <fullName evidence="11">NADH dehydrogenase subunit 3</fullName>
    </alternativeName>
    <alternativeName>
        <fullName evidence="4">NADH-ubiquinone oxidoreductase chain 3</fullName>
    </alternativeName>
</protein>
<comment type="similarity">
    <text evidence="2">Belongs to the complex I subunit 2 family.</text>
</comment>
<feature type="domain" description="NADH:quinone oxidoreductase/Mrp antiporter transmembrane" evidence="14">
    <location>
        <begin position="111"/>
        <end position="173"/>
    </location>
</feature>
<feature type="transmembrane region" description="Helical" evidence="13">
    <location>
        <begin position="117"/>
        <end position="135"/>
    </location>
</feature>
<keyword evidence="9 13" id="KW-0472">Membrane</keyword>
<dbReference type="Pfam" id="PF00361">
    <property type="entry name" value="Proton_antipo_M"/>
    <property type="match status" value="1"/>
</dbReference>
<evidence type="ECO:0000256" key="5">
    <source>
        <dbReference type="ARBA" id="ARBA00021008"/>
    </source>
</evidence>
<evidence type="ECO:0000256" key="1">
    <source>
        <dbReference type="ARBA" id="ARBA00004141"/>
    </source>
</evidence>
<evidence type="ECO:0000256" key="7">
    <source>
        <dbReference type="ARBA" id="ARBA00022692"/>
    </source>
</evidence>
<name>A0A0F7SFY0_PHARH</name>
<sequence length="260" mass="27132">MASGCILLSALDSAIFYLTLELQSYSAVLIASAFLESERSASASLLYFLVGGFASSLILLGLGLTYAATGCLALSVPETVESSYGLSLLALALVLASLPKLPLLFALYLWAAAAPSLILVSALASLVLGSLLGLSQSRVKRLLALSSVSHTGFILIAIVVLDLGSLSLYAGHLAMATLTVGASCYANWLLAPSVSYAQKASAYECGFTPLAGQTRAPFSVAFYLCWLLDSPLRLARELSSSPNPRVGSPKTLRLCAIAWS</sequence>
<evidence type="ECO:0000256" key="8">
    <source>
        <dbReference type="ARBA" id="ARBA00022989"/>
    </source>
</evidence>
<evidence type="ECO:0000256" key="12">
    <source>
        <dbReference type="ARBA" id="ARBA00049551"/>
    </source>
</evidence>
<organism evidence="15">
    <name type="scientific">Phaffia rhodozyma</name>
    <name type="common">Yeast</name>
    <name type="synonym">Xanthophyllomyces dendrorhous</name>
    <dbReference type="NCBI Taxonomy" id="264483"/>
    <lineage>
        <taxon>Eukaryota</taxon>
        <taxon>Fungi</taxon>
        <taxon>Dikarya</taxon>
        <taxon>Basidiomycota</taxon>
        <taxon>Agaricomycotina</taxon>
        <taxon>Tremellomycetes</taxon>
        <taxon>Cystofilobasidiales</taxon>
        <taxon>Mrakiaceae</taxon>
        <taxon>Phaffia</taxon>
    </lineage>
</organism>
<dbReference type="InterPro" id="IPR000440">
    <property type="entry name" value="NADH_UbQ/plastoQ_OxRdtase_su3"/>
</dbReference>
<evidence type="ECO:0000313" key="15">
    <source>
        <dbReference type="EMBL" id="CDZ96154.1"/>
    </source>
</evidence>
<evidence type="ECO:0000256" key="2">
    <source>
        <dbReference type="ARBA" id="ARBA00007012"/>
    </source>
</evidence>
<accession>A0A0F7SFY0</accession>
<keyword evidence="6" id="KW-0813">Transport</keyword>
<dbReference type="AlphaFoldDB" id="A0A0F7SFY0"/>
<feature type="transmembrane region" description="Helical" evidence="13">
    <location>
        <begin position="142"/>
        <end position="161"/>
    </location>
</feature>
<comment type="subcellular location">
    <subcellularLocation>
        <location evidence="1">Membrane</location>
        <topology evidence="1">Multi-pass membrane protein</topology>
    </subcellularLocation>
</comment>
<evidence type="ECO:0000256" key="13">
    <source>
        <dbReference type="SAM" id="Phobius"/>
    </source>
</evidence>
<evidence type="ECO:0000256" key="4">
    <source>
        <dbReference type="ARBA" id="ARBA00021007"/>
    </source>
</evidence>
<evidence type="ECO:0000256" key="3">
    <source>
        <dbReference type="ARBA" id="ARBA00008472"/>
    </source>
</evidence>
<dbReference type="Gene3D" id="1.20.58.1610">
    <property type="entry name" value="NADH:ubiquinone/plastoquinone oxidoreductase, chain 3"/>
    <property type="match status" value="1"/>
</dbReference>
<evidence type="ECO:0000256" key="11">
    <source>
        <dbReference type="ARBA" id="ARBA00031029"/>
    </source>
</evidence>
<proteinExistence type="inferred from homology"/>
<dbReference type="GO" id="GO:0008137">
    <property type="term" value="F:NADH dehydrogenase (ubiquinone) activity"/>
    <property type="evidence" value="ECO:0007669"/>
    <property type="project" value="UniProtKB-EC"/>
</dbReference>